<feature type="transmembrane region" description="Helical" evidence="1">
    <location>
        <begin position="46"/>
        <end position="65"/>
    </location>
</feature>
<dbReference type="Proteomes" id="UP000509367">
    <property type="component" value="Chromosome"/>
</dbReference>
<dbReference type="KEGG" id="orm:HTY61_06300"/>
<feature type="transmembrane region" description="Helical" evidence="1">
    <location>
        <begin position="97"/>
        <end position="115"/>
    </location>
</feature>
<protein>
    <submittedName>
        <fullName evidence="2">AzlD domain-containing protein</fullName>
    </submittedName>
</protein>
<name>A0A6N1VEP1_9HYPH</name>
<reference evidence="2 3" key="1">
    <citation type="submission" date="2020-06" db="EMBL/GenBank/DDBJ databases">
        <title>Oricola thermophila sp. nov. isolated from a tidal sediments.</title>
        <authorList>
            <person name="Kwon K.K."/>
            <person name="Yang S.-H."/>
            <person name="Park M.-J."/>
        </authorList>
    </citation>
    <scope>NUCLEOTIDE SEQUENCE [LARGE SCALE GENOMIC DNA]</scope>
    <source>
        <strain evidence="2 3">MEBiC13590</strain>
    </source>
</reference>
<evidence type="ECO:0000256" key="1">
    <source>
        <dbReference type="SAM" id="Phobius"/>
    </source>
</evidence>
<proteinExistence type="predicted"/>
<feature type="transmembrane region" description="Helical" evidence="1">
    <location>
        <begin position="71"/>
        <end position="90"/>
    </location>
</feature>
<accession>A0A6N1VEP1</accession>
<dbReference type="AlphaFoldDB" id="A0A6N1VEP1"/>
<evidence type="ECO:0000313" key="2">
    <source>
        <dbReference type="EMBL" id="QKV18095.1"/>
    </source>
</evidence>
<dbReference type="Pfam" id="PF05437">
    <property type="entry name" value="AzlD"/>
    <property type="match status" value="1"/>
</dbReference>
<keyword evidence="1" id="KW-0472">Membrane</keyword>
<dbReference type="EMBL" id="CP054836">
    <property type="protein sequence ID" value="QKV18095.1"/>
    <property type="molecule type" value="Genomic_DNA"/>
</dbReference>
<sequence length="116" mass="12001">MTFTSNNAEWWPFVFILIAGWLATDAWRFAGVVLGRRLSETSQIFLLVRSVATALVAAVIARLVVFPSGALAETALGLRIAAAAIGFVAFLAGGQRVVVGVGVSVAILAAGMLAGL</sequence>
<evidence type="ECO:0000313" key="3">
    <source>
        <dbReference type="Proteomes" id="UP000509367"/>
    </source>
</evidence>
<keyword evidence="3" id="KW-1185">Reference proteome</keyword>
<feature type="transmembrane region" description="Helical" evidence="1">
    <location>
        <begin position="12"/>
        <end position="34"/>
    </location>
</feature>
<keyword evidence="1" id="KW-0812">Transmembrane</keyword>
<gene>
    <name evidence="2" type="ORF">HTY61_06300</name>
</gene>
<dbReference type="InterPro" id="IPR008407">
    <property type="entry name" value="Brnchd-chn_aa_trnsp_AzlD"/>
</dbReference>
<dbReference type="RefSeq" id="WP_175275991.1">
    <property type="nucleotide sequence ID" value="NZ_CP054836.1"/>
</dbReference>
<keyword evidence="1" id="KW-1133">Transmembrane helix</keyword>
<organism evidence="2 3">
    <name type="scientific">Oricola thermophila</name>
    <dbReference type="NCBI Taxonomy" id="2742145"/>
    <lineage>
        <taxon>Bacteria</taxon>
        <taxon>Pseudomonadati</taxon>
        <taxon>Pseudomonadota</taxon>
        <taxon>Alphaproteobacteria</taxon>
        <taxon>Hyphomicrobiales</taxon>
        <taxon>Ahrensiaceae</taxon>
        <taxon>Oricola</taxon>
    </lineage>
</organism>